<dbReference type="Pfam" id="PF00792">
    <property type="entry name" value="PI3K_C2"/>
    <property type="match status" value="1"/>
</dbReference>
<keyword evidence="5" id="KW-0808">Transferase</keyword>
<evidence type="ECO:0000313" key="5">
    <source>
        <dbReference type="EMBL" id="CUG09797.1"/>
    </source>
</evidence>
<dbReference type="AlphaFoldDB" id="A0A0S4IYM1"/>
<proteinExistence type="inferred from homology"/>
<dbReference type="Gene3D" id="1.25.40.70">
    <property type="entry name" value="Phosphatidylinositol 3-kinase, accessory domain (PIK)"/>
    <property type="match status" value="1"/>
</dbReference>
<dbReference type="PANTHER" id="PTHR10048:SF7">
    <property type="entry name" value="PHOSPHATIDYLINOSITOL 3-KINASE CATALYTIC SUBUNIT TYPE 3"/>
    <property type="match status" value="1"/>
</dbReference>
<dbReference type="PROSITE" id="PS51547">
    <property type="entry name" value="C2_PI3K"/>
    <property type="match status" value="1"/>
</dbReference>
<feature type="domain" description="C2 PI3K-type" evidence="4">
    <location>
        <begin position="37"/>
        <end position="204"/>
    </location>
</feature>
<dbReference type="OrthoDB" id="67688at2759"/>
<evidence type="ECO:0000259" key="3">
    <source>
        <dbReference type="PROSITE" id="PS51545"/>
    </source>
</evidence>
<dbReference type="SUPFAM" id="SSF48371">
    <property type="entry name" value="ARM repeat"/>
    <property type="match status" value="1"/>
</dbReference>
<accession>A0A0S4IYM1</accession>
<keyword evidence="5" id="KW-0418">Kinase</keyword>
<sequence length="535" mass="59866">MCTNESVIASALNEHRDFDLFRVVRASKQFISSTSLNTEYVRFFLSSLDGYRPRDQDGRIRCATVLENPASPLFPNVHTVFVECTLLHLGQPLGPAVMSSHSFTSSHLFRECITFPTKYNELPLDSYIACTVHSALGVVGTVCFYPFTSRGELKTGSRRYALHMGKQGPHRTADDDVHGGARGDAGHSSSVDQLAATELDEVWELAAREKAHGRIADVPWLDALATAKIYQLSEARRKAAGDRSASYSFSTSTSAPSQVFLSLELPTTSNALPVFFTSIPTYHDCDAWAYDAAPSCVNPVYDLERGMENVCEVKASTLARSMYLMADVDVQPGFREKKQIAQIIRRPLIQVEPIKVDDAALLWRFRQSLVKDAKAFLPFMSCVDWSNRGERTEAERLMALWKPIETADALVCLAYMFRGTYSIRRYAVDRLNREPVHVLHPLVLQLVQGARYDTQGELFTFLCNKAVLSWKFACHVFWFMSVEVDVEKANSSAAPGSPTGGNPCSAFTTMRKQYVEFLKSNKPAFLEKIESQQRL</sequence>
<dbReference type="GO" id="GO:0000045">
    <property type="term" value="P:autophagosome assembly"/>
    <property type="evidence" value="ECO:0007669"/>
    <property type="project" value="TreeGrafter"/>
</dbReference>
<dbReference type="Gene3D" id="2.60.40.150">
    <property type="entry name" value="C2 domain"/>
    <property type="match status" value="1"/>
</dbReference>
<dbReference type="GO" id="GO:0016303">
    <property type="term" value="F:1-phosphatidylinositol-3-kinase activity"/>
    <property type="evidence" value="ECO:0007669"/>
    <property type="project" value="TreeGrafter"/>
</dbReference>
<dbReference type="OMA" id="NRACANE"/>
<dbReference type="GO" id="GO:0005777">
    <property type="term" value="C:peroxisome"/>
    <property type="evidence" value="ECO:0007669"/>
    <property type="project" value="TreeGrafter"/>
</dbReference>
<comment type="similarity">
    <text evidence="1">Belongs to the PI3/PI4-kinase family.</text>
</comment>
<name>A0A0S4IYM1_BODSA</name>
<dbReference type="InterPro" id="IPR002420">
    <property type="entry name" value="PI3K-type_C2_dom"/>
</dbReference>
<dbReference type="InterPro" id="IPR015433">
    <property type="entry name" value="PI3/4_kinase"/>
</dbReference>
<dbReference type="GO" id="GO:0034271">
    <property type="term" value="C:phosphatidylinositol 3-kinase complex, class III, type I"/>
    <property type="evidence" value="ECO:0007669"/>
    <property type="project" value="TreeGrafter"/>
</dbReference>
<evidence type="ECO:0000256" key="1">
    <source>
        <dbReference type="PROSITE-ProRule" id="PRU00880"/>
    </source>
</evidence>
<dbReference type="GO" id="GO:0000407">
    <property type="term" value="C:phagophore assembly site"/>
    <property type="evidence" value="ECO:0007669"/>
    <property type="project" value="TreeGrafter"/>
</dbReference>
<dbReference type="SMART" id="SM00145">
    <property type="entry name" value="PI3Ka"/>
    <property type="match status" value="1"/>
</dbReference>
<dbReference type="Proteomes" id="UP000051952">
    <property type="component" value="Unassembled WGS sequence"/>
</dbReference>
<dbReference type="InterPro" id="IPR042236">
    <property type="entry name" value="PI3K_accessory_sf"/>
</dbReference>
<dbReference type="PANTHER" id="PTHR10048">
    <property type="entry name" value="PHOSPHATIDYLINOSITOL KINASE"/>
    <property type="match status" value="1"/>
</dbReference>
<protein>
    <submittedName>
        <fullName evidence="5">Phosphatidylinositol 3-kinase, putative</fullName>
    </submittedName>
</protein>
<evidence type="ECO:0000256" key="2">
    <source>
        <dbReference type="SAM" id="MobiDB-lite"/>
    </source>
</evidence>
<dbReference type="PROSITE" id="PS51545">
    <property type="entry name" value="PIK_HELICAL"/>
    <property type="match status" value="1"/>
</dbReference>
<dbReference type="GO" id="GO:0034272">
    <property type="term" value="C:phosphatidylinositol 3-kinase complex, class III, type II"/>
    <property type="evidence" value="ECO:0007669"/>
    <property type="project" value="TreeGrafter"/>
</dbReference>
<organism evidence="5 6">
    <name type="scientific">Bodo saltans</name>
    <name type="common">Flagellated protozoan</name>
    <dbReference type="NCBI Taxonomy" id="75058"/>
    <lineage>
        <taxon>Eukaryota</taxon>
        <taxon>Discoba</taxon>
        <taxon>Euglenozoa</taxon>
        <taxon>Kinetoplastea</taxon>
        <taxon>Metakinetoplastina</taxon>
        <taxon>Eubodonida</taxon>
        <taxon>Bodonidae</taxon>
        <taxon>Bodo</taxon>
    </lineage>
</organism>
<evidence type="ECO:0000313" key="6">
    <source>
        <dbReference type="Proteomes" id="UP000051952"/>
    </source>
</evidence>
<evidence type="ECO:0000259" key="4">
    <source>
        <dbReference type="PROSITE" id="PS51547"/>
    </source>
</evidence>
<dbReference type="InterPro" id="IPR035892">
    <property type="entry name" value="C2_domain_sf"/>
</dbReference>
<feature type="compositionally biased region" description="Basic and acidic residues" evidence="2">
    <location>
        <begin position="171"/>
        <end position="185"/>
    </location>
</feature>
<gene>
    <name evidence="5" type="ORF">BSAL_74325</name>
</gene>
<feature type="non-terminal residue" evidence="5">
    <location>
        <position position="535"/>
    </location>
</feature>
<dbReference type="SUPFAM" id="SSF49562">
    <property type="entry name" value="C2 domain (Calcium/lipid-binding domain, CaLB)"/>
    <property type="match status" value="1"/>
</dbReference>
<reference evidence="6" key="1">
    <citation type="submission" date="2015-09" db="EMBL/GenBank/DDBJ databases">
        <authorList>
            <consortium name="Pathogen Informatics"/>
        </authorList>
    </citation>
    <scope>NUCLEOTIDE SEQUENCE [LARGE SCALE GENOMIC DNA]</scope>
    <source>
        <strain evidence="6">Lake Konstanz</strain>
    </source>
</reference>
<dbReference type="GO" id="GO:0048015">
    <property type="term" value="P:phosphatidylinositol-mediated signaling"/>
    <property type="evidence" value="ECO:0007669"/>
    <property type="project" value="TreeGrafter"/>
</dbReference>
<dbReference type="InterPro" id="IPR001263">
    <property type="entry name" value="PI3K_accessory_dom"/>
</dbReference>
<dbReference type="GO" id="GO:0006897">
    <property type="term" value="P:endocytosis"/>
    <property type="evidence" value="ECO:0007669"/>
    <property type="project" value="TreeGrafter"/>
</dbReference>
<dbReference type="GO" id="GO:0005768">
    <property type="term" value="C:endosome"/>
    <property type="evidence" value="ECO:0007669"/>
    <property type="project" value="TreeGrafter"/>
</dbReference>
<dbReference type="EMBL" id="CYKH01000650">
    <property type="protein sequence ID" value="CUG09797.1"/>
    <property type="molecule type" value="Genomic_DNA"/>
</dbReference>
<dbReference type="Pfam" id="PF00613">
    <property type="entry name" value="PI3Ka"/>
    <property type="match status" value="1"/>
</dbReference>
<dbReference type="InterPro" id="IPR016024">
    <property type="entry name" value="ARM-type_fold"/>
</dbReference>
<feature type="region of interest" description="Disordered" evidence="2">
    <location>
        <begin position="165"/>
        <end position="192"/>
    </location>
</feature>
<keyword evidence="6" id="KW-1185">Reference proteome</keyword>
<feature type="domain" description="PIK helical" evidence="3">
    <location>
        <begin position="325"/>
        <end position="505"/>
    </location>
</feature>
<dbReference type="VEuPathDB" id="TriTrypDB:BSAL_74325"/>